<evidence type="ECO:0000313" key="2">
    <source>
        <dbReference type="EMBL" id="TYP73446.1"/>
    </source>
</evidence>
<feature type="transmembrane region" description="Helical" evidence="1">
    <location>
        <begin position="129"/>
        <end position="150"/>
    </location>
</feature>
<name>A0A5S5C4V7_9FLAO</name>
<feature type="transmembrane region" description="Helical" evidence="1">
    <location>
        <begin position="250"/>
        <end position="270"/>
    </location>
</feature>
<keyword evidence="1" id="KW-1133">Transmembrane helix</keyword>
<dbReference type="EMBL" id="VNHU01000005">
    <property type="protein sequence ID" value="TYP73446.1"/>
    <property type="molecule type" value="Genomic_DNA"/>
</dbReference>
<feature type="transmembrane region" description="Helical" evidence="1">
    <location>
        <begin position="37"/>
        <end position="56"/>
    </location>
</feature>
<dbReference type="Proteomes" id="UP000324376">
    <property type="component" value="Unassembled WGS sequence"/>
</dbReference>
<comment type="caution">
    <text evidence="2">The sequence shown here is derived from an EMBL/GenBank/DDBJ whole genome shotgun (WGS) entry which is preliminary data.</text>
</comment>
<keyword evidence="1" id="KW-0812">Transmembrane</keyword>
<feature type="transmembrane region" description="Helical" evidence="1">
    <location>
        <begin position="76"/>
        <end position="93"/>
    </location>
</feature>
<proteinExistence type="predicted"/>
<reference evidence="2 3" key="1">
    <citation type="submission" date="2019-07" db="EMBL/GenBank/DDBJ databases">
        <title>Genomic Encyclopedia of Archaeal and Bacterial Type Strains, Phase II (KMG-II): from individual species to whole genera.</title>
        <authorList>
            <person name="Goeker M."/>
        </authorList>
    </citation>
    <scope>NUCLEOTIDE SEQUENCE [LARGE SCALE GENOMIC DNA]</scope>
    <source>
        <strain evidence="2 3">DSM 17527</strain>
    </source>
</reference>
<accession>A0A5S5C4V7</accession>
<feature type="transmembrane region" description="Helical" evidence="1">
    <location>
        <begin position="12"/>
        <end position="31"/>
    </location>
</feature>
<organism evidence="2 3">
    <name type="scientific">Aquimarina intermedia</name>
    <dbReference type="NCBI Taxonomy" id="350814"/>
    <lineage>
        <taxon>Bacteria</taxon>
        <taxon>Pseudomonadati</taxon>
        <taxon>Bacteroidota</taxon>
        <taxon>Flavobacteriia</taxon>
        <taxon>Flavobacteriales</taxon>
        <taxon>Flavobacteriaceae</taxon>
        <taxon>Aquimarina</taxon>
    </lineage>
</organism>
<evidence type="ECO:0000313" key="3">
    <source>
        <dbReference type="Proteomes" id="UP000324376"/>
    </source>
</evidence>
<sequence>MKQFQIFFKFYINSSIHVAIAICSLVILTQFKFGLQFRSELLIFMFSGSIVGYNIVKYTSVSNLYHRRLTKSMKAIQWFTVLSALFFLGSILYFEIGTLLYMIPVVILTALYALPIFPRGKSLRNVARIKIYIIGLVWAIATVVVPSAVAEADFTLALWVETLQRFLFIVVVMLPFEIRDLQYDDTSLQTIPQLIGITNTKIFGSALMIIFLLLTLLKSQIELHEIYSTLLITILILLFLWNAKKRQSEYYCSFWVESVPLFWLVIYIALL</sequence>
<evidence type="ECO:0000256" key="1">
    <source>
        <dbReference type="SAM" id="Phobius"/>
    </source>
</evidence>
<evidence type="ECO:0008006" key="4">
    <source>
        <dbReference type="Google" id="ProtNLM"/>
    </source>
</evidence>
<feature type="transmembrane region" description="Helical" evidence="1">
    <location>
        <begin position="194"/>
        <end position="214"/>
    </location>
</feature>
<feature type="transmembrane region" description="Helical" evidence="1">
    <location>
        <begin position="99"/>
        <end position="117"/>
    </location>
</feature>
<feature type="transmembrane region" description="Helical" evidence="1">
    <location>
        <begin position="156"/>
        <end position="174"/>
    </location>
</feature>
<keyword evidence="3" id="KW-1185">Reference proteome</keyword>
<keyword evidence="1" id="KW-0472">Membrane</keyword>
<protein>
    <recommendedName>
        <fullName evidence="4">UbiA prenyltransferase family protein</fullName>
    </recommendedName>
</protein>
<feature type="transmembrane region" description="Helical" evidence="1">
    <location>
        <begin position="226"/>
        <end position="243"/>
    </location>
</feature>
<dbReference type="AlphaFoldDB" id="A0A5S5C4V7"/>
<gene>
    <name evidence="2" type="ORF">BD809_10533</name>
</gene>